<keyword evidence="3" id="KW-1185">Reference proteome</keyword>
<name>A0A327Q429_9BACT</name>
<dbReference type="EMBL" id="QLLL01000011">
    <property type="protein sequence ID" value="RAI98674.1"/>
    <property type="molecule type" value="Genomic_DNA"/>
</dbReference>
<reference evidence="2 3" key="1">
    <citation type="submission" date="2018-06" db="EMBL/GenBank/DDBJ databases">
        <title>Genomic Encyclopedia of Archaeal and Bacterial Type Strains, Phase II (KMG-II): from individual species to whole genera.</title>
        <authorList>
            <person name="Goeker M."/>
        </authorList>
    </citation>
    <scope>NUCLEOTIDE SEQUENCE [LARGE SCALE GENOMIC DNA]</scope>
    <source>
        <strain evidence="2 3">DSM 23857</strain>
    </source>
</reference>
<proteinExistence type="predicted"/>
<dbReference type="PANTHER" id="PTHR36437">
    <property type="entry name" value="GLYOXALASE/BLEOMYCIN RESISTANCE PROTEIN/DIOXYGENASE"/>
    <property type="match status" value="1"/>
</dbReference>
<protein>
    <submittedName>
        <fullName evidence="2">Glyoxalase/bleomycin resistance protein/dioxygenase superfamily protein</fullName>
    </submittedName>
</protein>
<organism evidence="2 3">
    <name type="scientific">Chitinophaga skermanii</name>
    <dbReference type="NCBI Taxonomy" id="331697"/>
    <lineage>
        <taxon>Bacteria</taxon>
        <taxon>Pseudomonadati</taxon>
        <taxon>Bacteroidota</taxon>
        <taxon>Chitinophagia</taxon>
        <taxon>Chitinophagales</taxon>
        <taxon>Chitinophagaceae</taxon>
        <taxon>Chitinophaga</taxon>
    </lineage>
</organism>
<dbReference type="OrthoDB" id="9794917at2"/>
<dbReference type="GO" id="GO:0051213">
    <property type="term" value="F:dioxygenase activity"/>
    <property type="evidence" value="ECO:0007669"/>
    <property type="project" value="UniProtKB-KW"/>
</dbReference>
<dbReference type="Gene3D" id="3.10.180.10">
    <property type="entry name" value="2,3-Dihydroxybiphenyl 1,2-Dioxygenase, domain 1"/>
    <property type="match status" value="1"/>
</dbReference>
<comment type="caution">
    <text evidence="2">The sequence shown here is derived from an EMBL/GenBank/DDBJ whole genome shotgun (WGS) entry which is preliminary data.</text>
</comment>
<evidence type="ECO:0000313" key="3">
    <source>
        <dbReference type="Proteomes" id="UP000249547"/>
    </source>
</evidence>
<dbReference type="InterPro" id="IPR037523">
    <property type="entry name" value="VOC_core"/>
</dbReference>
<evidence type="ECO:0000259" key="1">
    <source>
        <dbReference type="PROSITE" id="PS51819"/>
    </source>
</evidence>
<keyword evidence="2" id="KW-0223">Dioxygenase</keyword>
<keyword evidence="2" id="KW-0560">Oxidoreductase</keyword>
<dbReference type="PROSITE" id="PS51819">
    <property type="entry name" value="VOC"/>
    <property type="match status" value="1"/>
</dbReference>
<dbReference type="InterPro" id="IPR029068">
    <property type="entry name" value="Glyas_Bleomycin-R_OHBP_Dase"/>
</dbReference>
<dbReference type="AlphaFoldDB" id="A0A327Q429"/>
<accession>A0A327Q429</accession>
<gene>
    <name evidence="2" type="ORF">LX64_04659</name>
</gene>
<dbReference type="Pfam" id="PF00903">
    <property type="entry name" value="Glyoxalase"/>
    <property type="match status" value="1"/>
</dbReference>
<dbReference type="PANTHER" id="PTHR36437:SF2">
    <property type="entry name" value="GLYOXALASE_BLEOMYCIN RESISTANCE PROTEIN_DIOXYGENASE"/>
    <property type="match status" value="1"/>
</dbReference>
<dbReference type="Proteomes" id="UP000249547">
    <property type="component" value="Unassembled WGS sequence"/>
</dbReference>
<dbReference type="InterPro" id="IPR004360">
    <property type="entry name" value="Glyas_Fos-R_dOase_dom"/>
</dbReference>
<feature type="domain" description="VOC" evidence="1">
    <location>
        <begin position="4"/>
        <end position="127"/>
    </location>
</feature>
<dbReference type="RefSeq" id="WP_158538719.1">
    <property type="nucleotide sequence ID" value="NZ_QLLL01000011.1"/>
</dbReference>
<sequence length="128" mass="14852">MQITLGRVVILVHDYDDALDFYSKVLNARILFQQTTETGQRFLHIGFDDRHLGIWFLLAEDETQKQLVGQQTGDQPALVMYTNDMQAFLTLLDEYQVKIIRPLKSDPSSQYIHFADLYGNEIIMVQLN</sequence>
<evidence type="ECO:0000313" key="2">
    <source>
        <dbReference type="EMBL" id="RAI98674.1"/>
    </source>
</evidence>
<dbReference type="SUPFAM" id="SSF54593">
    <property type="entry name" value="Glyoxalase/Bleomycin resistance protein/Dihydroxybiphenyl dioxygenase"/>
    <property type="match status" value="1"/>
</dbReference>